<accession>M1JMV3</accession>
<feature type="domain" description="Peptidase M10 metallopeptidase" evidence="5">
    <location>
        <begin position="2"/>
        <end position="39"/>
    </location>
</feature>
<organism evidence="6">
    <name type="scientific">Ateles geoffroyi</name>
    <name type="common">Black-handed spider monkey</name>
    <name type="synonym">Geoffroy's spider monkey</name>
    <dbReference type="NCBI Taxonomy" id="9509"/>
    <lineage>
        <taxon>Eukaryota</taxon>
        <taxon>Metazoa</taxon>
        <taxon>Chordata</taxon>
        <taxon>Craniata</taxon>
        <taxon>Vertebrata</taxon>
        <taxon>Euteleostomi</taxon>
        <taxon>Mammalia</taxon>
        <taxon>Eutheria</taxon>
        <taxon>Euarchontoglires</taxon>
        <taxon>Primates</taxon>
        <taxon>Haplorrhini</taxon>
        <taxon>Platyrrhini</taxon>
        <taxon>Atelidae</taxon>
        <taxon>Atelinae</taxon>
        <taxon>Ateles</taxon>
    </lineage>
</organism>
<keyword evidence="3 6" id="KW-0378">Hydrolase</keyword>
<dbReference type="InterPro" id="IPR024079">
    <property type="entry name" value="MetalloPept_cat_dom_sf"/>
</dbReference>
<dbReference type="OrthoDB" id="406838at2759"/>
<protein>
    <submittedName>
        <fullName evidence="6">Collagenase</fullName>
        <ecNumber evidence="6">3.4.24.7</ecNumber>
    </submittedName>
</protein>
<dbReference type="EC" id="3.4.24.7" evidence="6"/>
<dbReference type="Gene3D" id="3.40.390.10">
    <property type="entry name" value="Collagenase (Catalytic Domain)"/>
    <property type="match status" value="1"/>
</dbReference>
<dbReference type="GO" id="GO:0004222">
    <property type="term" value="F:metalloendopeptidase activity"/>
    <property type="evidence" value="ECO:0007669"/>
    <property type="project" value="UniProtKB-EC"/>
</dbReference>
<dbReference type="InterPro" id="IPR001818">
    <property type="entry name" value="Pept_M10_metallopeptidase"/>
</dbReference>
<name>M1JMV3_ATEGE</name>
<dbReference type="GO" id="GO:0008270">
    <property type="term" value="F:zinc ion binding"/>
    <property type="evidence" value="ECO:0007669"/>
    <property type="project" value="InterPro"/>
</dbReference>
<dbReference type="MEROPS" id="M10.001"/>
<keyword evidence="1" id="KW-0645">Protease</keyword>
<evidence type="ECO:0000256" key="4">
    <source>
        <dbReference type="ARBA" id="ARBA00022833"/>
    </source>
</evidence>
<dbReference type="GO" id="GO:0031012">
    <property type="term" value="C:extracellular matrix"/>
    <property type="evidence" value="ECO:0007669"/>
    <property type="project" value="InterPro"/>
</dbReference>
<keyword evidence="2" id="KW-0479">Metal-binding</keyword>
<keyword evidence="4" id="KW-0862">Zinc</keyword>
<proteinExistence type="predicted"/>
<dbReference type="EMBL" id="JX946726">
    <property type="protein sequence ID" value="AGE97093.1"/>
    <property type="molecule type" value="Genomic_DNA"/>
</dbReference>
<dbReference type="AlphaFoldDB" id="M1JMV3"/>
<dbReference type="Pfam" id="PF00413">
    <property type="entry name" value="Peptidase_M10"/>
    <property type="match status" value="1"/>
</dbReference>
<feature type="non-terminal residue" evidence="6">
    <location>
        <position position="39"/>
    </location>
</feature>
<evidence type="ECO:0000256" key="2">
    <source>
        <dbReference type="ARBA" id="ARBA00022723"/>
    </source>
</evidence>
<evidence type="ECO:0000313" key="6">
    <source>
        <dbReference type="EMBL" id="AGE97093.1"/>
    </source>
</evidence>
<feature type="non-terminal residue" evidence="6">
    <location>
        <position position="1"/>
    </location>
</feature>
<evidence type="ECO:0000259" key="5">
    <source>
        <dbReference type="Pfam" id="PF00413"/>
    </source>
</evidence>
<sequence length="39" mass="4585">GNLAHAFSTRPQVLEGDAHFDEDETWTNNFREYNLYRVA</sequence>
<dbReference type="GO" id="GO:0006508">
    <property type="term" value="P:proteolysis"/>
    <property type="evidence" value="ECO:0007669"/>
    <property type="project" value="UniProtKB-KW"/>
</dbReference>
<evidence type="ECO:0000256" key="3">
    <source>
        <dbReference type="ARBA" id="ARBA00022801"/>
    </source>
</evidence>
<gene>
    <name evidence="6" type="primary">MMP1</name>
</gene>
<evidence type="ECO:0000256" key="1">
    <source>
        <dbReference type="ARBA" id="ARBA00022670"/>
    </source>
</evidence>
<reference evidence="6" key="1">
    <citation type="submission" date="2012-10" db="EMBL/GenBank/DDBJ databases">
        <title>Sequence Determination and Bioinformatics Analyses of Collagenase (MMP1) Domains Cloned from Primate Genomic DNAs.</title>
        <authorList>
            <person name="Medina M."/>
            <person name="Rubin M.R."/>
        </authorList>
    </citation>
    <scope>NUCLEOTIDE SEQUENCE</scope>
</reference>